<dbReference type="EMBL" id="CZQE01000122">
    <property type="protein sequence ID" value="CUS44242.1"/>
    <property type="molecule type" value="Genomic_DNA"/>
</dbReference>
<evidence type="ECO:0000256" key="1">
    <source>
        <dbReference type="SAM" id="Phobius"/>
    </source>
</evidence>
<feature type="transmembrane region" description="Helical" evidence="1">
    <location>
        <begin position="30"/>
        <end position="55"/>
    </location>
</feature>
<keyword evidence="1" id="KW-1133">Transmembrane helix</keyword>
<sequence length="73" mass="7256">MKASTIIGGLVGSAIDRRKGDDSSLDGALIGAGVVVAARVIVPVAVTFAVGWLALRGLGKLTDSVLGPRPSKG</sequence>
<evidence type="ECO:0000313" key="2">
    <source>
        <dbReference type="EMBL" id="CUS44242.1"/>
    </source>
</evidence>
<organism evidence="2">
    <name type="scientific">hydrothermal vent metagenome</name>
    <dbReference type="NCBI Taxonomy" id="652676"/>
    <lineage>
        <taxon>unclassified sequences</taxon>
        <taxon>metagenomes</taxon>
        <taxon>ecological metagenomes</taxon>
    </lineage>
</organism>
<gene>
    <name evidence="2" type="ORF">MGWOODY_Smn2207</name>
</gene>
<dbReference type="AlphaFoldDB" id="A0A170PNI9"/>
<protein>
    <submittedName>
        <fullName evidence="2">Uncharacterized protein</fullName>
    </submittedName>
</protein>
<accession>A0A170PNI9</accession>
<keyword evidence="1" id="KW-0812">Transmembrane</keyword>
<proteinExistence type="predicted"/>
<name>A0A170PNI9_9ZZZZ</name>
<keyword evidence="1" id="KW-0472">Membrane</keyword>
<reference evidence="2" key="1">
    <citation type="submission" date="2015-10" db="EMBL/GenBank/DDBJ databases">
        <authorList>
            <person name="Gilbert D.G."/>
        </authorList>
    </citation>
    <scope>NUCLEOTIDE SEQUENCE</scope>
</reference>